<reference evidence="2" key="1">
    <citation type="journal article" date="2019" name="BMC Genomics">
        <title>A new reference genome for Sorghum bicolor reveals high levels of sequence similarity between sweet and grain genotypes: implications for the genetics of sugar metabolism.</title>
        <authorList>
            <person name="Cooper E.A."/>
            <person name="Brenton Z.W."/>
            <person name="Flinn B.S."/>
            <person name="Jenkins J."/>
            <person name="Shu S."/>
            <person name="Flowers D."/>
            <person name="Luo F."/>
            <person name="Wang Y."/>
            <person name="Xia P."/>
            <person name="Barry K."/>
            <person name="Daum C."/>
            <person name="Lipzen A."/>
            <person name="Yoshinaga Y."/>
            <person name="Schmutz J."/>
            <person name="Saski C."/>
            <person name="Vermerris W."/>
            <person name="Kresovich S."/>
        </authorList>
    </citation>
    <scope>NUCLEOTIDE SEQUENCE</scope>
</reference>
<reference evidence="2" key="2">
    <citation type="submission" date="2020-10" db="EMBL/GenBank/DDBJ databases">
        <authorList>
            <person name="Cooper E.A."/>
            <person name="Brenton Z.W."/>
            <person name="Flinn B.S."/>
            <person name="Jenkins J."/>
            <person name="Shu S."/>
            <person name="Flowers D."/>
            <person name="Luo F."/>
            <person name="Wang Y."/>
            <person name="Xia P."/>
            <person name="Barry K."/>
            <person name="Daum C."/>
            <person name="Lipzen A."/>
            <person name="Yoshinaga Y."/>
            <person name="Schmutz J."/>
            <person name="Saski C."/>
            <person name="Vermerris W."/>
            <person name="Kresovich S."/>
        </authorList>
    </citation>
    <scope>NUCLEOTIDE SEQUENCE</scope>
</reference>
<feature type="region of interest" description="Disordered" evidence="1">
    <location>
        <begin position="216"/>
        <end position="349"/>
    </location>
</feature>
<proteinExistence type="predicted"/>
<evidence type="ECO:0000256" key="1">
    <source>
        <dbReference type="SAM" id="MobiDB-lite"/>
    </source>
</evidence>
<dbReference type="GO" id="GO:0003743">
    <property type="term" value="F:translation initiation factor activity"/>
    <property type="evidence" value="ECO:0007669"/>
    <property type="project" value="InterPro"/>
</dbReference>
<feature type="compositionally biased region" description="Basic and acidic residues" evidence="1">
    <location>
        <begin position="305"/>
        <end position="315"/>
    </location>
</feature>
<dbReference type="InterPro" id="IPR010433">
    <property type="entry name" value="EIF-4B_pln"/>
</dbReference>
<accession>A0A921UPY6</accession>
<evidence type="ECO:0000313" key="3">
    <source>
        <dbReference type="Proteomes" id="UP000807115"/>
    </source>
</evidence>
<name>A0A921UPY6_SORBI</name>
<feature type="compositionally biased region" description="Basic residues" evidence="1">
    <location>
        <begin position="380"/>
        <end position="395"/>
    </location>
</feature>
<feature type="region of interest" description="Disordered" evidence="1">
    <location>
        <begin position="107"/>
        <end position="171"/>
    </location>
</feature>
<sequence length="404" mass="44698">MALPALSAPPQVTGRRRCGVRAVRMGCFGDPEMKRRRRVAGYKAYAVKGKVKESLRRGLRWFKRNVFSAPTQFRMPTVTSQTPPPAPHFETSLRTAHALGFRLREREERKAMENTSSDRGGSKPGIRFGFSWADEVEREEREQQEEEQRRWETEREQIKADPFGGARPREVEQRRCETEREQIKADPFGAARPREVVLAEKGVDWRARDRELDLHLRTAPRPRRSRKRAAATGTSKGAVAAHGATPERGALRDQDAAGAGRTPHPRGRRAAASTPPLPPTVSHSAWGGSKRKCAGEGPGPLRRVRQVDDQRRKVFGELNVGEGCGSSIRASNNKSCDSGGSQAQGIKSSMPVVADGENRCSMVPATKVTATEVGESAVAQKRRGGKRRKGKRSKKTTNQETLVS</sequence>
<dbReference type="Proteomes" id="UP000807115">
    <property type="component" value="Chromosome 3"/>
</dbReference>
<gene>
    <name evidence="2" type="ORF">BDA96_03G153000</name>
</gene>
<dbReference type="InterPro" id="IPR021899">
    <property type="entry name" value="DUF3511"/>
</dbReference>
<feature type="compositionally biased region" description="Basic and acidic residues" evidence="1">
    <location>
        <begin position="138"/>
        <end position="159"/>
    </location>
</feature>
<dbReference type="PANTHER" id="PTHR33193:SF27">
    <property type="entry name" value="OS07G0690200 PROTEIN"/>
    <property type="match status" value="1"/>
</dbReference>
<feature type="compositionally biased region" description="Basic residues" evidence="1">
    <location>
        <begin position="218"/>
        <end position="229"/>
    </location>
</feature>
<dbReference type="PANTHER" id="PTHR33193">
    <property type="entry name" value="DOMAIN PROTEIN, PUTATIVE (DUF3511)-RELATED"/>
    <property type="match status" value="1"/>
</dbReference>
<dbReference type="Pfam" id="PF12023">
    <property type="entry name" value="DUF3511"/>
    <property type="match status" value="1"/>
</dbReference>
<evidence type="ECO:0000313" key="2">
    <source>
        <dbReference type="EMBL" id="KAG0537491.1"/>
    </source>
</evidence>
<dbReference type="AlphaFoldDB" id="A0A921UPY6"/>
<comment type="caution">
    <text evidence="2">The sequence shown here is derived from an EMBL/GenBank/DDBJ whole genome shotgun (WGS) entry which is preliminary data.</text>
</comment>
<protein>
    <submittedName>
        <fullName evidence="2">Uncharacterized protein</fullName>
    </submittedName>
</protein>
<organism evidence="2 3">
    <name type="scientific">Sorghum bicolor</name>
    <name type="common">Sorghum</name>
    <name type="synonym">Sorghum vulgare</name>
    <dbReference type="NCBI Taxonomy" id="4558"/>
    <lineage>
        <taxon>Eukaryota</taxon>
        <taxon>Viridiplantae</taxon>
        <taxon>Streptophyta</taxon>
        <taxon>Embryophyta</taxon>
        <taxon>Tracheophyta</taxon>
        <taxon>Spermatophyta</taxon>
        <taxon>Magnoliopsida</taxon>
        <taxon>Liliopsida</taxon>
        <taxon>Poales</taxon>
        <taxon>Poaceae</taxon>
        <taxon>PACMAD clade</taxon>
        <taxon>Panicoideae</taxon>
        <taxon>Andropogonodae</taxon>
        <taxon>Andropogoneae</taxon>
        <taxon>Sorghinae</taxon>
        <taxon>Sorghum</taxon>
    </lineage>
</organism>
<dbReference type="Pfam" id="PF06273">
    <property type="entry name" value="eIF-4B"/>
    <property type="match status" value="1"/>
</dbReference>
<dbReference type="EMBL" id="CM027682">
    <property type="protein sequence ID" value="KAG0537491.1"/>
    <property type="molecule type" value="Genomic_DNA"/>
</dbReference>
<feature type="region of interest" description="Disordered" evidence="1">
    <location>
        <begin position="369"/>
        <end position="404"/>
    </location>
</feature>
<feature type="compositionally biased region" description="Polar residues" evidence="1">
    <location>
        <begin position="328"/>
        <end position="347"/>
    </location>
</feature>